<feature type="domain" description="COMM" evidence="3">
    <location>
        <begin position="123"/>
        <end position="189"/>
    </location>
</feature>
<gene>
    <name evidence="4" type="ORF">ACA1_037120</name>
</gene>
<dbReference type="OMA" id="NGDHNTQ"/>
<dbReference type="AlphaFoldDB" id="L8H290"/>
<dbReference type="VEuPathDB" id="AmoebaDB:ACA1_037120"/>
<organism evidence="4 5">
    <name type="scientific">Acanthamoeba castellanii (strain ATCC 30010 / Neff)</name>
    <dbReference type="NCBI Taxonomy" id="1257118"/>
    <lineage>
        <taxon>Eukaryota</taxon>
        <taxon>Amoebozoa</taxon>
        <taxon>Discosea</taxon>
        <taxon>Longamoebia</taxon>
        <taxon>Centramoebida</taxon>
        <taxon>Acanthamoebidae</taxon>
        <taxon>Acanthamoeba</taxon>
    </lineage>
</organism>
<dbReference type="Pfam" id="PF21672">
    <property type="entry name" value="COMM_HN"/>
    <property type="match status" value="1"/>
</dbReference>
<evidence type="ECO:0000313" key="4">
    <source>
        <dbReference type="EMBL" id="ELR18878.1"/>
    </source>
</evidence>
<name>L8H290_ACACF</name>
<evidence type="ECO:0000256" key="2">
    <source>
        <dbReference type="SAM" id="Coils"/>
    </source>
</evidence>
<keyword evidence="5" id="KW-1185">Reference proteome</keyword>
<dbReference type="OrthoDB" id="10257479at2759"/>
<evidence type="ECO:0000259" key="3">
    <source>
        <dbReference type="PROSITE" id="PS51269"/>
    </source>
</evidence>
<feature type="coiled-coil region" evidence="2">
    <location>
        <begin position="161"/>
        <end position="191"/>
    </location>
</feature>
<dbReference type="Pfam" id="PF07258">
    <property type="entry name" value="COMM_domain"/>
    <property type="match status" value="1"/>
</dbReference>
<reference evidence="4 5" key="1">
    <citation type="journal article" date="2013" name="Genome Biol.">
        <title>Genome of Acanthamoeba castellanii highlights extensive lateral gene transfer and early evolution of tyrosine kinase signaling.</title>
        <authorList>
            <person name="Clarke M."/>
            <person name="Lohan A.J."/>
            <person name="Liu B."/>
            <person name="Lagkouvardos I."/>
            <person name="Roy S."/>
            <person name="Zafar N."/>
            <person name="Bertelli C."/>
            <person name="Schilde C."/>
            <person name="Kianianmomeni A."/>
            <person name="Burglin T.R."/>
            <person name="Frech C."/>
            <person name="Turcotte B."/>
            <person name="Kopec K.O."/>
            <person name="Synnott J.M."/>
            <person name="Choo C."/>
            <person name="Paponov I."/>
            <person name="Finkler A."/>
            <person name="Soon Heng Tan C."/>
            <person name="Hutchins A.P."/>
            <person name="Weinmeier T."/>
            <person name="Rattei T."/>
            <person name="Chu J.S."/>
            <person name="Gimenez G."/>
            <person name="Irimia M."/>
            <person name="Rigden D.J."/>
            <person name="Fitzpatrick D.A."/>
            <person name="Lorenzo-Morales J."/>
            <person name="Bateman A."/>
            <person name="Chiu C.H."/>
            <person name="Tang P."/>
            <person name="Hegemann P."/>
            <person name="Fromm H."/>
            <person name="Raoult D."/>
            <person name="Greub G."/>
            <person name="Miranda-Saavedra D."/>
            <person name="Chen N."/>
            <person name="Nash P."/>
            <person name="Ginger M.L."/>
            <person name="Horn M."/>
            <person name="Schaap P."/>
            <person name="Caler L."/>
            <person name="Loftus B."/>
        </authorList>
    </citation>
    <scope>NUCLEOTIDE SEQUENCE [LARGE SCALE GENOMIC DNA]</scope>
    <source>
        <strain evidence="4 5">Neff</strain>
    </source>
</reference>
<dbReference type="PROSITE" id="PS51269">
    <property type="entry name" value="COMM"/>
    <property type="match status" value="1"/>
</dbReference>
<protein>
    <submittedName>
        <fullName evidence="4">COMM domain containing protein 2, putative</fullName>
    </submittedName>
</protein>
<dbReference type="InterPro" id="IPR017920">
    <property type="entry name" value="COMM"/>
</dbReference>
<accession>L8H290</accession>
<dbReference type="PANTHER" id="PTHR15857">
    <property type="entry name" value="COMM DOMAIN CONTAINING PROTEIN 2"/>
    <property type="match status" value="1"/>
</dbReference>
<sequence>MLLVFDDKHKEDLEFLKTTNVSIITEFCKIAVNFIKSGANKKLFAGAAQALDVDVETVEHCVEGLAHLFTESAKTRITEIDFLDSLMLLSFPQELTEKLKEFYFGNHVEIRRVIAELSFSIPHYQSLEWRLDIQVGSRTEHRQMKSVYTLQLETMSAEPKVETLQADYSNLKHLCTELELALREAQAAQTRRIMRNIK</sequence>
<comment type="function">
    <text evidence="1">Scaffold protein in the commander complex that is essential for endosomal recycling of transmembrane cargos; the commander complex is composed of the CCC subcomplex and the retriever subcomplex.</text>
</comment>
<dbReference type="RefSeq" id="XP_004340937.1">
    <property type="nucleotide sequence ID" value="XM_004340889.1"/>
</dbReference>
<dbReference type="PANTHER" id="PTHR15857:SF0">
    <property type="entry name" value="COMM DOMAIN-CONTAINING PROTEIN 2"/>
    <property type="match status" value="1"/>
</dbReference>
<keyword evidence="2" id="KW-0175">Coiled coil</keyword>
<dbReference type="InterPro" id="IPR037354">
    <property type="entry name" value="Commd2"/>
</dbReference>
<dbReference type="EMBL" id="KB007940">
    <property type="protein sequence ID" value="ELR18878.1"/>
    <property type="molecule type" value="Genomic_DNA"/>
</dbReference>
<dbReference type="GeneID" id="14919678"/>
<evidence type="ECO:0000313" key="5">
    <source>
        <dbReference type="Proteomes" id="UP000011083"/>
    </source>
</evidence>
<dbReference type="Proteomes" id="UP000011083">
    <property type="component" value="Unassembled WGS sequence"/>
</dbReference>
<dbReference type="STRING" id="1257118.L8H290"/>
<dbReference type="KEGG" id="acan:ACA1_037120"/>
<proteinExistence type="predicted"/>
<evidence type="ECO:0000256" key="1">
    <source>
        <dbReference type="ARBA" id="ARBA00093300"/>
    </source>
</evidence>